<feature type="transmembrane region" description="Helical" evidence="4">
    <location>
        <begin position="103"/>
        <end position="121"/>
    </location>
</feature>
<dbReference type="RefSeq" id="WP_135993748.1">
    <property type="nucleotide sequence ID" value="NZ_CAMVVV010000070.1"/>
</dbReference>
<feature type="transmembrane region" description="Helical" evidence="4">
    <location>
        <begin position="371"/>
        <end position="391"/>
    </location>
</feature>
<keyword evidence="3 4" id="KW-0472">Membrane</keyword>
<feature type="transmembrane region" description="Helical" evidence="4">
    <location>
        <begin position="259"/>
        <end position="279"/>
    </location>
</feature>
<protein>
    <submittedName>
        <fullName evidence="6">MFS transporter</fullName>
    </submittedName>
</protein>
<dbReference type="GO" id="GO:0022857">
    <property type="term" value="F:transmembrane transporter activity"/>
    <property type="evidence" value="ECO:0007669"/>
    <property type="project" value="InterPro"/>
</dbReference>
<evidence type="ECO:0000256" key="2">
    <source>
        <dbReference type="ARBA" id="ARBA00022989"/>
    </source>
</evidence>
<evidence type="ECO:0000256" key="1">
    <source>
        <dbReference type="ARBA" id="ARBA00022692"/>
    </source>
</evidence>
<dbReference type="PANTHER" id="PTHR43129:SF1">
    <property type="entry name" value="FOSMIDOMYCIN RESISTANCE PROTEIN"/>
    <property type="match status" value="1"/>
</dbReference>
<dbReference type="Gene3D" id="1.20.1250.20">
    <property type="entry name" value="MFS general substrate transporter like domains"/>
    <property type="match status" value="2"/>
</dbReference>
<comment type="caution">
    <text evidence="6">The sequence shown here is derived from an EMBL/GenBank/DDBJ whole genome shotgun (WGS) entry which is preliminary data.</text>
</comment>
<evidence type="ECO:0000256" key="4">
    <source>
        <dbReference type="SAM" id="Phobius"/>
    </source>
</evidence>
<feature type="transmembrane region" description="Helical" evidence="4">
    <location>
        <begin position="286"/>
        <end position="305"/>
    </location>
</feature>
<feature type="transmembrane region" description="Helical" evidence="4">
    <location>
        <begin position="78"/>
        <end position="97"/>
    </location>
</feature>
<feature type="domain" description="Major facilitator superfamily (MFS) profile" evidence="5">
    <location>
        <begin position="16"/>
        <end position="397"/>
    </location>
</feature>
<evidence type="ECO:0000256" key="3">
    <source>
        <dbReference type="ARBA" id="ARBA00023136"/>
    </source>
</evidence>
<evidence type="ECO:0000259" key="5">
    <source>
        <dbReference type="PROSITE" id="PS50850"/>
    </source>
</evidence>
<keyword evidence="2 4" id="KW-1133">Transmembrane helix</keyword>
<feature type="transmembrane region" description="Helical" evidence="4">
    <location>
        <begin position="221"/>
        <end position="247"/>
    </location>
</feature>
<organism evidence="6 7">
    <name type="scientific">Muribaculum intestinale</name>
    <dbReference type="NCBI Taxonomy" id="1796646"/>
    <lineage>
        <taxon>Bacteria</taxon>
        <taxon>Pseudomonadati</taxon>
        <taxon>Bacteroidota</taxon>
        <taxon>Bacteroidia</taxon>
        <taxon>Bacteroidales</taxon>
        <taxon>Muribaculaceae</taxon>
        <taxon>Muribaculum</taxon>
    </lineage>
</organism>
<keyword evidence="1 4" id="KW-0812">Transmembrane</keyword>
<proteinExistence type="predicted"/>
<feature type="transmembrane region" description="Helical" evidence="4">
    <location>
        <begin position="12"/>
        <end position="34"/>
    </location>
</feature>
<feature type="transmembrane region" description="Helical" evidence="4">
    <location>
        <begin position="169"/>
        <end position="187"/>
    </location>
</feature>
<dbReference type="Pfam" id="PF07690">
    <property type="entry name" value="MFS_1"/>
    <property type="match status" value="1"/>
</dbReference>
<name>A0A4S2FNT4_9BACT</name>
<dbReference type="GO" id="GO:0005886">
    <property type="term" value="C:plasma membrane"/>
    <property type="evidence" value="ECO:0007669"/>
    <property type="project" value="TreeGrafter"/>
</dbReference>
<sequence>MNPTSRQEESRTAFRVLFAISIAHLLNDMVQSIVPSIYPIIKEEMGLSFIQIGVITLVFQLTSSLLQPFVGMYADRRPSPYALAAGMCFTLTGLIWLAFTGSYAAMLGAVSVIGIGSSIFHPEASRVAQLAAGGKKGLAQSIFQVGGNGGTAIGPLLAALIVLPHGRLAVLWFALAAIMGALILTRVGRWYKRVVNNISGQRRKVRSVVDHLSKRRINMALAVLVVLTFSKQFYLASMTSYFTFFLIDKFGVSIQYSQIALFAFLAASAIGIIAGGYIGDKIGRKYVIWGSILGAAPFAIAMPYAGLTLTIILAIIVGLVISSAFSAILVYATELKPGKVGMIAGLFFGLSFGLGGVGAAFFGWLADIRGIYFVFEISTLLPLLGIVAAFLPDLKKIDKE</sequence>
<feature type="transmembrane region" description="Helical" evidence="4">
    <location>
        <begin position="311"/>
        <end position="331"/>
    </location>
</feature>
<dbReference type="PANTHER" id="PTHR43129">
    <property type="entry name" value="FOSMIDOMYCIN RESISTANCE PROTEIN"/>
    <property type="match status" value="1"/>
</dbReference>
<reference evidence="6 7" key="1">
    <citation type="submission" date="2019-04" db="EMBL/GenBank/DDBJ databases">
        <title>Microbes associate with the intestines of laboratory mice.</title>
        <authorList>
            <person name="Navarre W."/>
            <person name="Wong E."/>
            <person name="Huang K."/>
            <person name="Tropini C."/>
            <person name="Ng K."/>
            <person name="Yu B."/>
        </authorList>
    </citation>
    <scope>NUCLEOTIDE SEQUENCE [LARGE SCALE GENOMIC DNA]</scope>
    <source>
        <strain evidence="6 7">NM06_A21</strain>
    </source>
</reference>
<dbReference type="InterPro" id="IPR020846">
    <property type="entry name" value="MFS_dom"/>
</dbReference>
<dbReference type="AlphaFoldDB" id="A0A4S2FNT4"/>
<gene>
    <name evidence="6" type="ORF">E5333_12295</name>
</gene>
<dbReference type="EMBL" id="SRYD01000057">
    <property type="protein sequence ID" value="TGY70707.1"/>
    <property type="molecule type" value="Genomic_DNA"/>
</dbReference>
<feature type="transmembrane region" description="Helical" evidence="4">
    <location>
        <begin position="343"/>
        <end position="365"/>
    </location>
</feature>
<dbReference type="InterPro" id="IPR036259">
    <property type="entry name" value="MFS_trans_sf"/>
</dbReference>
<dbReference type="CDD" id="cd17478">
    <property type="entry name" value="MFS_FsR"/>
    <property type="match status" value="1"/>
</dbReference>
<evidence type="ECO:0000313" key="6">
    <source>
        <dbReference type="EMBL" id="TGY70707.1"/>
    </source>
</evidence>
<dbReference type="SUPFAM" id="SSF103473">
    <property type="entry name" value="MFS general substrate transporter"/>
    <property type="match status" value="1"/>
</dbReference>
<dbReference type="PROSITE" id="PS50850">
    <property type="entry name" value="MFS"/>
    <property type="match status" value="1"/>
</dbReference>
<dbReference type="Proteomes" id="UP000306630">
    <property type="component" value="Unassembled WGS sequence"/>
</dbReference>
<accession>A0A4S2FNT4</accession>
<evidence type="ECO:0000313" key="7">
    <source>
        <dbReference type="Proteomes" id="UP000306630"/>
    </source>
</evidence>
<dbReference type="InterPro" id="IPR011701">
    <property type="entry name" value="MFS"/>
</dbReference>
<feature type="transmembrane region" description="Helical" evidence="4">
    <location>
        <begin position="46"/>
        <end position="66"/>
    </location>
</feature>
<feature type="transmembrane region" description="Helical" evidence="4">
    <location>
        <begin position="142"/>
        <end position="163"/>
    </location>
</feature>